<sequence>MPSWSEHIDVVQAVLIFCIGLISWFSSRTMTLIDRNQKEMFERITKIEKELWMLKGEHEANQIYRKP</sequence>
<keyword evidence="1" id="KW-0812">Transmembrane</keyword>
<dbReference type="AlphaFoldDB" id="A0A3S0NK68"/>
<proteinExistence type="predicted"/>
<dbReference type="Proteomes" id="UP000279908">
    <property type="component" value="Unassembled WGS sequence"/>
</dbReference>
<accession>A0A3S0NK68</accession>
<protein>
    <submittedName>
        <fullName evidence="2">Uncharacterized protein</fullName>
    </submittedName>
</protein>
<feature type="transmembrane region" description="Helical" evidence="1">
    <location>
        <begin position="12"/>
        <end position="33"/>
    </location>
</feature>
<reference evidence="2 3" key="1">
    <citation type="submission" date="2018-12" db="EMBL/GenBank/DDBJ databases">
        <authorList>
            <person name="Lunina O.N."/>
            <person name="Grouzdev D.S."/>
            <person name="Gorlenko V.M."/>
            <person name="Savvichev A.S."/>
        </authorList>
    </citation>
    <scope>NUCLEOTIDE SEQUENCE [LARGE SCALE GENOMIC DNA]</scope>
    <source>
        <strain evidence="2 3">BrKhr-17</strain>
    </source>
</reference>
<dbReference type="RefSeq" id="WP_126341525.1">
    <property type="nucleotide sequence ID" value="NZ_RXYJ01000002.1"/>
</dbReference>
<name>A0A3S0NK68_CHLPH</name>
<evidence type="ECO:0000313" key="3">
    <source>
        <dbReference type="Proteomes" id="UP000279908"/>
    </source>
</evidence>
<evidence type="ECO:0000313" key="2">
    <source>
        <dbReference type="EMBL" id="RTY39590.1"/>
    </source>
</evidence>
<keyword evidence="1" id="KW-1133">Transmembrane helix</keyword>
<dbReference type="EMBL" id="RXYK01000002">
    <property type="protein sequence ID" value="RTY39590.1"/>
    <property type="molecule type" value="Genomic_DNA"/>
</dbReference>
<gene>
    <name evidence="2" type="ORF">EKD02_02650</name>
</gene>
<evidence type="ECO:0000256" key="1">
    <source>
        <dbReference type="SAM" id="Phobius"/>
    </source>
</evidence>
<organism evidence="2 3">
    <name type="scientific">Chlorobium phaeovibrioides</name>
    <dbReference type="NCBI Taxonomy" id="1094"/>
    <lineage>
        <taxon>Bacteria</taxon>
        <taxon>Pseudomonadati</taxon>
        <taxon>Chlorobiota</taxon>
        <taxon>Chlorobiia</taxon>
        <taxon>Chlorobiales</taxon>
        <taxon>Chlorobiaceae</taxon>
        <taxon>Chlorobium/Pelodictyon group</taxon>
        <taxon>Chlorobium</taxon>
    </lineage>
</organism>
<keyword evidence="1" id="KW-0472">Membrane</keyword>
<comment type="caution">
    <text evidence="2">The sequence shown here is derived from an EMBL/GenBank/DDBJ whole genome shotgun (WGS) entry which is preliminary data.</text>
</comment>